<proteinExistence type="predicted"/>
<comment type="caution">
    <text evidence="1">The sequence shown here is derived from an EMBL/GenBank/DDBJ whole genome shotgun (WGS) entry which is preliminary data.</text>
</comment>
<name>A0A2W5DW60_9BURK</name>
<protein>
    <submittedName>
        <fullName evidence="1">Uncharacterized protein</fullName>
    </submittedName>
</protein>
<evidence type="ECO:0000313" key="1">
    <source>
        <dbReference type="EMBL" id="PZP32830.1"/>
    </source>
</evidence>
<reference evidence="1 2" key="1">
    <citation type="submission" date="2017-08" db="EMBL/GenBank/DDBJ databases">
        <title>Infants hospitalized years apart are colonized by the same room-sourced microbial strains.</title>
        <authorList>
            <person name="Brooks B."/>
            <person name="Olm M.R."/>
            <person name="Firek B.A."/>
            <person name="Baker R."/>
            <person name="Thomas B.C."/>
            <person name="Morowitz M.J."/>
            <person name="Banfield J.F."/>
        </authorList>
    </citation>
    <scope>NUCLEOTIDE SEQUENCE [LARGE SCALE GENOMIC DNA]</scope>
    <source>
        <strain evidence="1">S2_012_000_R2_81</strain>
    </source>
</reference>
<dbReference type="Proteomes" id="UP000249633">
    <property type="component" value="Unassembled WGS sequence"/>
</dbReference>
<organism evidence="1 2">
    <name type="scientific">Roseateles depolymerans</name>
    <dbReference type="NCBI Taxonomy" id="76731"/>
    <lineage>
        <taxon>Bacteria</taxon>
        <taxon>Pseudomonadati</taxon>
        <taxon>Pseudomonadota</taxon>
        <taxon>Betaproteobacteria</taxon>
        <taxon>Burkholderiales</taxon>
        <taxon>Sphaerotilaceae</taxon>
        <taxon>Roseateles</taxon>
    </lineage>
</organism>
<evidence type="ECO:0000313" key="2">
    <source>
        <dbReference type="Proteomes" id="UP000249633"/>
    </source>
</evidence>
<gene>
    <name evidence="1" type="ORF">DI603_09100</name>
</gene>
<dbReference type="AlphaFoldDB" id="A0A2W5DW60"/>
<sequence length="352" mass="37791">MRAVLEVQRAVLDLRHGREARARQALNRLHGESLRLADARLAGWLQLAEGQWIYFSSFGSEACERFQQALALAAGDAVLAAHADAWVAQWAAVHRQQELFVRHAARAMAALEALGLQAAAVGFRLACALGTAWALAGDVEAARYWDFQARLFAGQQGDDAGLAAAVYNQTQQRVARLRREALDGEPREAPGQLLGIDSVGNLDQIAGGAVRGDLTPLVRAQLLALMGRWAAAVALLEAQLPSVLANGLRQLGPSLLAELAWCRARLGDFELATRLADWASSLAPSITALGADADELVALRQRLIQAYELAGASARAEPHRVELQDALALERSQRSSWSEALSAAALRELPGL</sequence>
<dbReference type="EMBL" id="QFOD01000007">
    <property type="protein sequence ID" value="PZP32830.1"/>
    <property type="molecule type" value="Genomic_DNA"/>
</dbReference>
<accession>A0A2W5DW60</accession>